<dbReference type="AlphaFoldDB" id="A0A834MD13"/>
<organism evidence="1 2">
    <name type="scientific">Rhynchophorus ferrugineus</name>
    <name type="common">Red palm weevil</name>
    <name type="synonym">Curculio ferrugineus</name>
    <dbReference type="NCBI Taxonomy" id="354439"/>
    <lineage>
        <taxon>Eukaryota</taxon>
        <taxon>Metazoa</taxon>
        <taxon>Ecdysozoa</taxon>
        <taxon>Arthropoda</taxon>
        <taxon>Hexapoda</taxon>
        <taxon>Insecta</taxon>
        <taxon>Pterygota</taxon>
        <taxon>Neoptera</taxon>
        <taxon>Endopterygota</taxon>
        <taxon>Coleoptera</taxon>
        <taxon>Polyphaga</taxon>
        <taxon>Cucujiformia</taxon>
        <taxon>Curculionidae</taxon>
        <taxon>Dryophthorinae</taxon>
        <taxon>Rhynchophorus</taxon>
    </lineage>
</organism>
<reference evidence="1" key="1">
    <citation type="submission" date="2020-08" db="EMBL/GenBank/DDBJ databases">
        <title>Genome sequencing and assembly of the red palm weevil Rhynchophorus ferrugineus.</title>
        <authorList>
            <person name="Dias G.B."/>
            <person name="Bergman C.M."/>
            <person name="Manee M."/>
        </authorList>
    </citation>
    <scope>NUCLEOTIDE SEQUENCE</scope>
    <source>
        <strain evidence="1">AA-2017</strain>
        <tissue evidence="1">Whole larva</tissue>
    </source>
</reference>
<protein>
    <submittedName>
        <fullName evidence="1">Uncharacterized protein</fullName>
    </submittedName>
</protein>
<proteinExistence type="predicted"/>
<evidence type="ECO:0000313" key="1">
    <source>
        <dbReference type="EMBL" id="KAF7275475.1"/>
    </source>
</evidence>
<evidence type="ECO:0000313" key="2">
    <source>
        <dbReference type="Proteomes" id="UP000625711"/>
    </source>
</evidence>
<accession>A0A834MD13</accession>
<dbReference type="Proteomes" id="UP000625711">
    <property type="component" value="Unassembled WGS sequence"/>
</dbReference>
<keyword evidence="2" id="KW-1185">Reference proteome</keyword>
<name>A0A834MD13_RHYFE</name>
<sequence>MALNAEDTQVEIWLDRCYFGKGERSEGKWMDAQVADELAALNAILVGLSARIRFSDDWMGMAERISGYERIDVEIRIAGFDEAKAGYEWRLYARHNERGEIPMTGGRHRVPAPPQYLSAAPGRGLLDWMKRDDPQKWTREFEGREYYEGNMLVIRKSVEVLRSRFQRARLVMDYWPDYADREARARIELE</sequence>
<gene>
    <name evidence="1" type="ORF">GWI33_011680</name>
</gene>
<comment type="caution">
    <text evidence="1">The sequence shown here is derived from an EMBL/GenBank/DDBJ whole genome shotgun (WGS) entry which is preliminary data.</text>
</comment>
<feature type="non-terminal residue" evidence="1">
    <location>
        <position position="190"/>
    </location>
</feature>
<dbReference type="EMBL" id="JAACXV010010260">
    <property type="protein sequence ID" value="KAF7275475.1"/>
    <property type="molecule type" value="Genomic_DNA"/>
</dbReference>